<evidence type="ECO:0000313" key="3">
    <source>
        <dbReference type="Proteomes" id="UP000295706"/>
    </source>
</evidence>
<dbReference type="SMART" id="SM00849">
    <property type="entry name" value="Lactamase_B"/>
    <property type="match status" value="1"/>
</dbReference>
<feature type="domain" description="Metallo-beta-lactamase" evidence="1">
    <location>
        <begin position="29"/>
        <end position="198"/>
    </location>
</feature>
<dbReference type="Proteomes" id="UP000295706">
    <property type="component" value="Unassembled WGS sequence"/>
</dbReference>
<gene>
    <name evidence="2" type="ORF">EZE20_15035</name>
</gene>
<comment type="caution">
    <text evidence="2">The sequence shown here is derived from an EMBL/GenBank/DDBJ whole genome shotgun (WGS) entry which is preliminary data.</text>
</comment>
<accession>A0A4R4KBQ7</accession>
<dbReference type="InterPro" id="IPR050662">
    <property type="entry name" value="Sec-metab_biosynth-thioest"/>
</dbReference>
<dbReference type="RefSeq" id="WP_132119104.1">
    <property type="nucleotide sequence ID" value="NZ_SMJU01000009.1"/>
</dbReference>
<protein>
    <submittedName>
        <fullName evidence="2">MBL fold metallo-hydrolase</fullName>
    </submittedName>
</protein>
<dbReference type="InterPro" id="IPR036866">
    <property type="entry name" value="RibonucZ/Hydroxyglut_hydro"/>
</dbReference>
<dbReference type="SUPFAM" id="SSF56281">
    <property type="entry name" value="Metallo-hydrolase/oxidoreductase"/>
    <property type="match status" value="1"/>
</dbReference>
<dbReference type="OrthoDB" id="9802248at2"/>
<organism evidence="2 3">
    <name type="scientific">Arundinibacter roseus</name>
    <dbReference type="NCBI Taxonomy" id="2070510"/>
    <lineage>
        <taxon>Bacteria</taxon>
        <taxon>Pseudomonadati</taxon>
        <taxon>Bacteroidota</taxon>
        <taxon>Cytophagia</taxon>
        <taxon>Cytophagales</taxon>
        <taxon>Spirosomataceae</taxon>
        <taxon>Arundinibacter</taxon>
    </lineage>
</organism>
<dbReference type="Pfam" id="PF00753">
    <property type="entry name" value="Lactamase_B"/>
    <property type="match status" value="1"/>
</dbReference>
<evidence type="ECO:0000313" key="2">
    <source>
        <dbReference type="EMBL" id="TDB63619.1"/>
    </source>
</evidence>
<evidence type="ECO:0000259" key="1">
    <source>
        <dbReference type="SMART" id="SM00849"/>
    </source>
</evidence>
<keyword evidence="2" id="KW-0378">Hydrolase</keyword>
<reference evidence="2 3" key="1">
    <citation type="submission" date="2019-02" db="EMBL/GenBank/DDBJ databases">
        <title>Arundinibacter roseus gen. nov., sp. nov., a new member of the family Cytophagaceae.</title>
        <authorList>
            <person name="Szuroczki S."/>
            <person name="Khayer B."/>
            <person name="Sproer C."/>
            <person name="Toumi M."/>
            <person name="Szabo A."/>
            <person name="Felfoldi T."/>
            <person name="Schumann P."/>
            <person name="Toth E."/>
        </authorList>
    </citation>
    <scope>NUCLEOTIDE SEQUENCE [LARGE SCALE GENOMIC DNA]</scope>
    <source>
        <strain evidence="2 3">DMA-k-7a</strain>
    </source>
</reference>
<name>A0A4R4KBQ7_9BACT</name>
<proteinExistence type="predicted"/>
<dbReference type="GO" id="GO:0016787">
    <property type="term" value="F:hydrolase activity"/>
    <property type="evidence" value="ECO:0007669"/>
    <property type="project" value="UniProtKB-KW"/>
</dbReference>
<dbReference type="EMBL" id="SMJU01000009">
    <property type="protein sequence ID" value="TDB63619.1"/>
    <property type="molecule type" value="Genomic_DNA"/>
</dbReference>
<dbReference type="InterPro" id="IPR001279">
    <property type="entry name" value="Metallo-B-lactamas"/>
</dbReference>
<keyword evidence="3" id="KW-1185">Reference proteome</keyword>
<sequence>MKIKEHFHHGPVQGFRLGYSPVRWIAPFSVCMYYLDGLLVDTAQRHMQPEVLDFLRPLPVQQIVLTHYHEDHSGNADFLRKQFQVPLYASQLTAERVAHSFPILPYEHFWFGQIEPCSDVLPLPAQIHTEHYQFQCMHTPGHSDDHHILYAPKEGWIFSGDFYIGKLKIFRRGENIRQHMQSARLVLNLDFDTLFCGHNPVFKGGKSALQAKLTYLETIYGKVEDLYRQGKPEGTIQKELQMKETILVKFLTFQDASVRNIIRSVIENIQIDEQNKTSVAKVN</sequence>
<dbReference type="Gene3D" id="3.60.15.10">
    <property type="entry name" value="Ribonuclease Z/Hydroxyacylglutathione hydrolase-like"/>
    <property type="match status" value="1"/>
</dbReference>
<dbReference type="AlphaFoldDB" id="A0A4R4KBQ7"/>
<dbReference type="PANTHER" id="PTHR23131">
    <property type="entry name" value="ENDORIBONUCLEASE LACTB2"/>
    <property type="match status" value="1"/>
</dbReference>